<evidence type="ECO:0008006" key="4">
    <source>
        <dbReference type="Google" id="ProtNLM"/>
    </source>
</evidence>
<gene>
    <name evidence="2" type="ORF">Metli_1655</name>
</gene>
<dbReference type="InterPro" id="IPR003847">
    <property type="entry name" value="Put_antitoxin"/>
</dbReference>
<dbReference type="AlphaFoldDB" id="J1ARH5"/>
<dbReference type="OrthoDB" id="135634at2157"/>
<reference evidence="2 3" key="1">
    <citation type="submission" date="2011-08" db="EMBL/GenBank/DDBJ databases">
        <title>The complete genome of Methanofollis liminatans DSM 4140.</title>
        <authorList>
            <consortium name="US DOE Joint Genome Institute (JGI-PGF)"/>
            <person name="Lucas S."/>
            <person name="Han J."/>
            <person name="Lapidus A."/>
            <person name="Bruce D."/>
            <person name="Goodwin L."/>
            <person name="Pitluck S."/>
            <person name="Peters L."/>
            <person name="Kyrpides N."/>
            <person name="Mavromatis K."/>
            <person name="Ivanova N."/>
            <person name="Mikhailova N."/>
            <person name="Lu M."/>
            <person name="Detter J.C."/>
            <person name="Tapia R."/>
            <person name="Han C."/>
            <person name="Land M."/>
            <person name="Hauser L."/>
            <person name="Markowitz V."/>
            <person name="Cheng J.-F."/>
            <person name="Hugenholtz P."/>
            <person name="Woyke T."/>
            <person name="Wu D."/>
            <person name="Spring S."/>
            <person name="Schuler E."/>
            <person name="Brambilla E."/>
            <person name="Klenk H.-P."/>
            <person name="Eisen J.A."/>
        </authorList>
    </citation>
    <scope>NUCLEOTIDE SEQUENCE [LARGE SCALE GENOMIC DNA]</scope>
    <source>
        <strain evidence="2 3">DSM 4140</strain>
    </source>
</reference>
<accession>J1ARH5</accession>
<dbReference type="Proteomes" id="UP000005095">
    <property type="component" value="Chromosome"/>
</dbReference>
<name>J1ARH5_9EURY</name>
<evidence type="ECO:0000256" key="1">
    <source>
        <dbReference type="ARBA" id="ARBA00022649"/>
    </source>
</evidence>
<keyword evidence="1" id="KW-1277">Toxin-antitoxin system</keyword>
<organism evidence="2 3">
    <name type="scientific">Methanofollis liminatans DSM 4140</name>
    <dbReference type="NCBI Taxonomy" id="28892"/>
    <lineage>
        <taxon>Archaea</taxon>
        <taxon>Methanobacteriati</taxon>
        <taxon>Methanobacteriota</taxon>
        <taxon>Stenosarchaea group</taxon>
        <taxon>Methanomicrobia</taxon>
        <taxon>Methanomicrobiales</taxon>
        <taxon>Methanomicrobiaceae</taxon>
        <taxon>Methanofollis</taxon>
    </lineage>
</organism>
<dbReference type="EMBL" id="CM001555">
    <property type="protein sequence ID" value="EJG07603.1"/>
    <property type="molecule type" value="Genomic_DNA"/>
</dbReference>
<proteinExistence type="predicted"/>
<protein>
    <recommendedName>
        <fullName evidence="4">Antitoxin</fullName>
    </recommendedName>
</protein>
<evidence type="ECO:0000313" key="2">
    <source>
        <dbReference type="EMBL" id="EJG07603.1"/>
    </source>
</evidence>
<dbReference type="HOGENOM" id="CLU_170073_1_0_2"/>
<dbReference type="RefSeq" id="WP_004039361.1">
    <property type="nucleotide sequence ID" value="NZ_CM001555.1"/>
</dbReference>
<sequence>MATRTISITDEAYDLLKGLKRSERDSFSDVILRHYPRKRRSSEVLKEIGECDELASSIERASKEMRGARLREVDL</sequence>
<dbReference type="Pfam" id="PF02697">
    <property type="entry name" value="VAPB_antitox"/>
    <property type="match status" value="1"/>
</dbReference>
<evidence type="ECO:0000313" key="3">
    <source>
        <dbReference type="Proteomes" id="UP000005095"/>
    </source>
</evidence>
<keyword evidence="3" id="KW-1185">Reference proteome</keyword>